<sequence length="298" mass="32008">MAQDFSHKVWAFTPTIHNDTYPLIDPTTTTSLIGKSVLITAANKGIGRAAAISYARAGATPLILTSRTPSATSTTASLALAAAAAANRPPPTIIQTTLDVTSPSSISACLSQIRASISHLDILINNAGFMGPEASLLDQPEDEYVTTVEVNFLGTYRVTKAFLPMMLVEGGMKTVVFLGTVGALGVLCSSAYSIAKLAVWRFCQFLLLQYGEQGVNALYYHPGGVDTELAQGLPEGYRARLVDTPELAGDTMVWLTRERREWLNGRFVNANWDMGELEGMKGGIVEGDLLRMKFDVGV</sequence>
<gene>
    <name evidence="3" type="ORF">QBC34DRAFT_374695</name>
</gene>
<keyword evidence="4" id="KW-1185">Reference proteome</keyword>
<evidence type="ECO:0000313" key="3">
    <source>
        <dbReference type="EMBL" id="KAK4454921.1"/>
    </source>
</evidence>
<dbReference type="PANTHER" id="PTHR42901">
    <property type="entry name" value="ALCOHOL DEHYDROGENASE"/>
    <property type="match status" value="1"/>
</dbReference>
<organism evidence="3 4">
    <name type="scientific">Podospora aff. communis PSN243</name>
    <dbReference type="NCBI Taxonomy" id="3040156"/>
    <lineage>
        <taxon>Eukaryota</taxon>
        <taxon>Fungi</taxon>
        <taxon>Dikarya</taxon>
        <taxon>Ascomycota</taxon>
        <taxon>Pezizomycotina</taxon>
        <taxon>Sordariomycetes</taxon>
        <taxon>Sordariomycetidae</taxon>
        <taxon>Sordariales</taxon>
        <taxon>Podosporaceae</taxon>
        <taxon>Podospora</taxon>
    </lineage>
</organism>
<proteinExistence type="inferred from homology"/>
<dbReference type="SUPFAM" id="SSF51735">
    <property type="entry name" value="NAD(P)-binding Rossmann-fold domains"/>
    <property type="match status" value="1"/>
</dbReference>
<dbReference type="PRINTS" id="PR00081">
    <property type="entry name" value="GDHRDH"/>
</dbReference>
<reference evidence="3" key="2">
    <citation type="submission" date="2023-05" db="EMBL/GenBank/DDBJ databases">
        <authorList>
            <consortium name="Lawrence Berkeley National Laboratory"/>
            <person name="Steindorff A."/>
            <person name="Hensen N."/>
            <person name="Bonometti L."/>
            <person name="Westerberg I."/>
            <person name="Brannstrom I.O."/>
            <person name="Guillou S."/>
            <person name="Cros-Aarteil S."/>
            <person name="Calhoun S."/>
            <person name="Haridas S."/>
            <person name="Kuo A."/>
            <person name="Mondo S."/>
            <person name="Pangilinan J."/>
            <person name="Riley R."/>
            <person name="Labutti K."/>
            <person name="Andreopoulos B."/>
            <person name="Lipzen A."/>
            <person name="Chen C."/>
            <person name="Yanf M."/>
            <person name="Daum C."/>
            <person name="Ng V."/>
            <person name="Clum A."/>
            <person name="Ohm R."/>
            <person name="Martin F."/>
            <person name="Silar P."/>
            <person name="Natvig D."/>
            <person name="Lalanne C."/>
            <person name="Gautier V."/>
            <person name="Ament-Velasquez S.L."/>
            <person name="Kruys A."/>
            <person name="Hutchinson M.I."/>
            <person name="Powell A.J."/>
            <person name="Barry K."/>
            <person name="Miller A.N."/>
            <person name="Grigoriev I.V."/>
            <person name="Debuchy R."/>
            <person name="Gladieux P."/>
            <person name="Thoren M.H."/>
            <person name="Johannesson H."/>
        </authorList>
    </citation>
    <scope>NUCLEOTIDE SEQUENCE</scope>
    <source>
        <strain evidence="3">PSN243</strain>
    </source>
</reference>
<comment type="caution">
    <text evidence="3">The sequence shown here is derived from an EMBL/GenBank/DDBJ whole genome shotgun (WGS) entry which is preliminary data.</text>
</comment>
<dbReference type="Pfam" id="PF00106">
    <property type="entry name" value="adh_short"/>
    <property type="match status" value="1"/>
</dbReference>
<evidence type="ECO:0008006" key="5">
    <source>
        <dbReference type="Google" id="ProtNLM"/>
    </source>
</evidence>
<accession>A0AAV9H4U0</accession>
<comment type="similarity">
    <text evidence="1">Belongs to the short-chain dehydrogenases/reductases (SDR) family.</text>
</comment>
<dbReference type="InterPro" id="IPR002347">
    <property type="entry name" value="SDR_fam"/>
</dbReference>
<keyword evidence="2" id="KW-0560">Oxidoreductase</keyword>
<protein>
    <recommendedName>
        <fullName evidence="5">NAD(P)-binding protein</fullName>
    </recommendedName>
</protein>
<dbReference type="Gene3D" id="3.40.50.720">
    <property type="entry name" value="NAD(P)-binding Rossmann-like Domain"/>
    <property type="match status" value="1"/>
</dbReference>
<evidence type="ECO:0000256" key="1">
    <source>
        <dbReference type="ARBA" id="ARBA00006484"/>
    </source>
</evidence>
<name>A0AAV9H4U0_9PEZI</name>
<dbReference type="EMBL" id="MU865915">
    <property type="protein sequence ID" value="KAK4454921.1"/>
    <property type="molecule type" value="Genomic_DNA"/>
</dbReference>
<dbReference type="InterPro" id="IPR036291">
    <property type="entry name" value="NAD(P)-bd_dom_sf"/>
</dbReference>
<dbReference type="Proteomes" id="UP001321760">
    <property type="component" value="Unassembled WGS sequence"/>
</dbReference>
<dbReference type="AlphaFoldDB" id="A0AAV9H4U0"/>
<evidence type="ECO:0000313" key="4">
    <source>
        <dbReference type="Proteomes" id="UP001321760"/>
    </source>
</evidence>
<dbReference type="CDD" id="cd05233">
    <property type="entry name" value="SDR_c"/>
    <property type="match status" value="1"/>
</dbReference>
<dbReference type="GO" id="GO:0016491">
    <property type="term" value="F:oxidoreductase activity"/>
    <property type="evidence" value="ECO:0007669"/>
    <property type="project" value="UniProtKB-KW"/>
</dbReference>
<reference evidence="3" key="1">
    <citation type="journal article" date="2023" name="Mol. Phylogenet. Evol.">
        <title>Genome-scale phylogeny and comparative genomics of the fungal order Sordariales.</title>
        <authorList>
            <person name="Hensen N."/>
            <person name="Bonometti L."/>
            <person name="Westerberg I."/>
            <person name="Brannstrom I.O."/>
            <person name="Guillou S."/>
            <person name="Cros-Aarteil S."/>
            <person name="Calhoun S."/>
            <person name="Haridas S."/>
            <person name="Kuo A."/>
            <person name="Mondo S."/>
            <person name="Pangilinan J."/>
            <person name="Riley R."/>
            <person name="LaButti K."/>
            <person name="Andreopoulos B."/>
            <person name="Lipzen A."/>
            <person name="Chen C."/>
            <person name="Yan M."/>
            <person name="Daum C."/>
            <person name="Ng V."/>
            <person name="Clum A."/>
            <person name="Steindorff A."/>
            <person name="Ohm R.A."/>
            <person name="Martin F."/>
            <person name="Silar P."/>
            <person name="Natvig D.O."/>
            <person name="Lalanne C."/>
            <person name="Gautier V."/>
            <person name="Ament-Velasquez S.L."/>
            <person name="Kruys A."/>
            <person name="Hutchinson M.I."/>
            <person name="Powell A.J."/>
            <person name="Barry K."/>
            <person name="Miller A.N."/>
            <person name="Grigoriev I.V."/>
            <person name="Debuchy R."/>
            <person name="Gladieux P."/>
            <person name="Hiltunen Thoren M."/>
            <person name="Johannesson H."/>
        </authorList>
    </citation>
    <scope>NUCLEOTIDE SEQUENCE</scope>
    <source>
        <strain evidence="3">PSN243</strain>
    </source>
</reference>
<dbReference type="PANTHER" id="PTHR42901:SF1">
    <property type="entry name" value="ALCOHOL DEHYDROGENASE"/>
    <property type="match status" value="1"/>
</dbReference>
<evidence type="ECO:0000256" key="2">
    <source>
        <dbReference type="ARBA" id="ARBA00023002"/>
    </source>
</evidence>